<dbReference type="AlphaFoldDB" id="A0A9W9J0G2"/>
<dbReference type="EMBL" id="JAPQKQ010000007">
    <property type="protein sequence ID" value="KAJ5187444.1"/>
    <property type="molecule type" value="Genomic_DNA"/>
</dbReference>
<proteinExistence type="predicted"/>
<accession>A0A9W9J0G2</accession>
<dbReference type="OrthoDB" id="2150604at2759"/>
<organism evidence="1 2">
    <name type="scientific">Penicillium cf. viridicatum</name>
    <dbReference type="NCBI Taxonomy" id="2972119"/>
    <lineage>
        <taxon>Eukaryota</taxon>
        <taxon>Fungi</taxon>
        <taxon>Dikarya</taxon>
        <taxon>Ascomycota</taxon>
        <taxon>Pezizomycotina</taxon>
        <taxon>Eurotiomycetes</taxon>
        <taxon>Eurotiomycetidae</taxon>
        <taxon>Eurotiales</taxon>
        <taxon>Aspergillaceae</taxon>
        <taxon>Penicillium</taxon>
    </lineage>
</organism>
<keyword evidence="2" id="KW-1185">Reference proteome</keyword>
<evidence type="ECO:0000313" key="2">
    <source>
        <dbReference type="Proteomes" id="UP001150942"/>
    </source>
</evidence>
<evidence type="ECO:0000313" key="1">
    <source>
        <dbReference type="EMBL" id="KAJ5187444.1"/>
    </source>
</evidence>
<reference evidence="1" key="1">
    <citation type="submission" date="2022-11" db="EMBL/GenBank/DDBJ databases">
        <authorList>
            <person name="Petersen C."/>
        </authorList>
    </citation>
    <scope>NUCLEOTIDE SEQUENCE</scope>
    <source>
        <strain evidence="1">IBT 20477</strain>
    </source>
</reference>
<sequence length="196" mass="21462">MENSLIRIPCPIYIATHNRAQGWRMASIWSEARRIHTASKAKVSGKPRSSSLIGFLRHEGRPSLFDTKDIGETSGVSVAVSRVGSFQDAKSSGSQEQGKWQVGMTISSNNSNEIGVDLCITVLAGGDGCLTMGFSWLEGVVEEVWLDRAIVTMRRLIGELLHNNGTMKTKTMAPEILPWGGSVSRLVCMVRDLRLD</sequence>
<dbReference type="Proteomes" id="UP001150942">
    <property type="component" value="Unassembled WGS sequence"/>
</dbReference>
<protein>
    <submittedName>
        <fullName evidence="1">Uncharacterized protein</fullName>
    </submittedName>
</protein>
<comment type="caution">
    <text evidence="1">The sequence shown here is derived from an EMBL/GenBank/DDBJ whole genome shotgun (WGS) entry which is preliminary data.</text>
</comment>
<gene>
    <name evidence="1" type="ORF">N7449_010438</name>
</gene>
<name>A0A9W9J0G2_9EURO</name>
<reference evidence="1" key="2">
    <citation type="journal article" date="2023" name="IMA Fungus">
        <title>Comparative genomic study of the Penicillium genus elucidates a diverse pangenome and 15 lateral gene transfer events.</title>
        <authorList>
            <person name="Petersen C."/>
            <person name="Sorensen T."/>
            <person name="Nielsen M.R."/>
            <person name="Sondergaard T.E."/>
            <person name="Sorensen J.L."/>
            <person name="Fitzpatrick D.A."/>
            <person name="Frisvad J.C."/>
            <person name="Nielsen K.L."/>
        </authorList>
    </citation>
    <scope>NUCLEOTIDE SEQUENCE</scope>
    <source>
        <strain evidence="1">IBT 20477</strain>
    </source>
</reference>